<dbReference type="KEGG" id="dat:HRM2_15850"/>
<dbReference type="EMBL" id="CP001087">
    <property type="protein sequence ID" value="ACN14694.1"/>
    <property type="molecule type" value="Genomic_DNA"/>
</dbReference>
<protein>
    <submittedName>
        <fullName evidence="2">Uncharacterized protein</fullName>
    </submittedName>
</protein>
<reference evidence="2 3" key="1">
    <citation type="journal article" date="2009" name="Environ. Microbiol.">
        <title>Genome sequence of Desulfobacterium autotrophicum HRM2, a marine sulfate reducer oxidizing organic carbon completely to carbon dioxide.</title>
        <authorList>
            <person name="Strittmatter A.W."/>
            <person name="Liesegang H."/>
            <person name="Rabus R."/>
            <person name="Decker I."/>
            <person name="Amann J."/>
            <person name="Andres S."/>
            <person name="Henne A."/>
            <person name="Fricke W.F."/>
            <person name="Martinez-Arias R."/>
            <person name="Bartels D."/>
            <person name="Goesmann A."/>
            <person name="Krause L."/>
            <person name="Puehler A."/>
            <person name="Klenk H.P."/>
            <person name="Richter M."/>
            <person name="Schuler M."/>
            <person name="Gloeckner F.O."/>
            <person name="Meyerdierks A."/>
            <person name="Gottschalk G."/>
            <person name="Amann R."/>
        </authorList>
    </citation>
    <scope>NUCLEOTIDE SEQUENCE [LARGE SCALE GENOMIC DNA]</scope>
    <source>
        <strain evidence="3">ATCC 43914 / DSM 3382 / HRM2</strain>
    </source>
</reference>
<accession>C0QAA9</accession>
<evidence type="ECO:0000256" key="1">
    <source>
        <dbReference type="SAM" id="MobiDB-lite"/>
    </source>
</evidence>
<name>C0QAA9_DESAH</name>
<keyword evidence="3" id="KW-1185">Reference proteome</keyword>
<organism evidence="2 3">
    <name type="scientific">Desulforapulum autotrophicum (strain ATCC 43914 / DSM 3382 / VKM B-1955 / HRM2)</name>
    <name type="common">Desulfobacterium autotrophicum</name>
    <dbReference type="NCBI Taxonomy" id="177437"/>
    <lineage>
        <taxon>Bacteria</taxon>
        <taxon>Pseudomonadati</taxon>
        <taxon>Thermodesulfobacteriota</taxon>
        <taxon>Desulfobacteria</taxon>
        <taxon>Desulfobacterales</taxon>
        <taxon>Desulfobacteraceae</taxon>
        <taxon>Desulforapulum</taxon>
    </lineage>
</organism>
<proteinExistence type="predicted"/>
<evidence type="ECO:0000313" key="3">
    <source>
        <dbReference type="Proteomes" id="UP000000442"/>
    </source>
</evidence>
<evidence type="ECO:0000313" key="2">
    <source>
        <dbReference type="EMBL" id="ACN14694.1"/>
    </source>
</evidence>
<dbReference type="RefSeq" id="WP_015903481.1">
    <property type="nucleotide sequence ID" value="NC_012108.1"/>
</dbReference>
<dbReference type="AlphaFoldDB" id="C0QAA9"/>
<dbReference type="HOGENOM" id="CLU_2971947_0_0_7"/>
<feature type="region of interest" description="Disordered" evidence="1">
    <location>
        <begin position="1"/>
        <end position="29"/>
    </location>
</feature>
<gene>
    <name evidence="2" type="ordered locus">HRM2_15850</name>
</gene>
<dbReference type="Proteomes" id="UP000000442">
    <property type="component" value="Chromosome"/>
</dbReference>
<sequence length="58" mass="6609">MNRREWANGKMDVGNKKLTLTPNTHDPVRFMDTLPTGGGGLPSRVLLQRPDIRRAEHR</sequence>